<keyword evidence="3" id="KW-1185">Reference proteome</keyword>
<dbReference type="Proteomes" id="UP001205906">
    <property type="component" value="Unassembled WGS sequence"/>
</dbReference>
<reference evidence="2 3" key="1">
    <citation type="submission" date="2022-06" db="EMBL/GenBank/DDBJ databases">
        <title>Mesorhizobium sp. strain RP14 Genome sequencing and assembly.</title>
        <authorList>
            <person name="Kim I."/>
        </authorList>
    </citation>
    <scope>NUCLEOTIDE SEQUENCE [LARGE SCALE GENOMIC DNA]</scope>
    <source>
        <strain evidence="3">RP14(2022)</strain>
    </source>
</reference>
<dbReference type="PROSITE" id="PS50943">
    <property type="entry name" value="HTH_CROC1"/>
    <property type="match status" value="1"/>
</dbReference>
<dbReference type="PANTHER" id="PTHR35010">
    <property type="entry name" value="BLL4672 PROTEIN-RELATED"/>
    <property type="match status" value="1"/>
</dbReference>
<dbReference type="RefSeq" id="WP_252816122.1">
    <property type="nucleotide sequence ID" value="NZ_JAMXQS010000002.1"/>
</dbReference>
<dbReference type="InterPro" id="IPR010982">
    <property type="entry name" value="Lambda_DNA-bd_dom_sf"/>
</dbReference>
<organism evidence="2 3">
    <name type="scientific">Mesorhizobium liriopis</name>
    <dbReference type="NCBI Taxonomy" id="2953882"/>
    <lineage>
        <taxon>Bacteria</taxon>
        <taxon>Pseudomonadati</taxon>
        <taxon>Pseudomonadota</taxon>
        <taxon>Alphaproteobacteria</taxon>
        <taxon>Hyphomicrobiales</taxon>
        <taxon>Phyllobacteriaceae</taxon>
        <taxon>Mesorhizobium</taxon>
    </lineage>
</organism>
<protein>
    <submittedName>
        <fullName evidence="2">Helix-turn-helix transcriptional regulator</fullName>
    </submittedName>
</protein>
<dbReference type="Gene3D" id="3.30.450.180">
    <property type="match status" value="1"/>
</dbReference>
<gene>
    <name evidence="2" type="ORF">NGM99_03680</name>
</gene>
<evidence type="ECO:0000313" key="2">
    <source>
        <dbReference type="EMBL" id="MCO6048887.1"/>
    </source>
</evidence>
<evidence type="ECO:0000313" key="3">
    <source>
        <dbReference type="Proteomes" id="UP001205906"/>
    </source>
</evidence>
<sequence length="285" mass="31605">MSETTALGTYLKNRRTKLDPATFGLNGGRRRTAGLRREEVAQRANISATWYTWLEQGRGGAPSADVLDRIARALTLTEAEREHLFLIGLGRPPEVRYRNSDGITPRLQRLLDVLTHSPAIVRTATWDVIAWNRAARAVLTDYAALPRSERNVLRMIFVNPRVRAAQEKWESVARFVVATFRADSARAGADSEVEQLVEELSAASPEFASMWRESDVQTHGDGIKRLRHPQAGTITLEYSAFAVDGRPDLSLIVYNPATEADRALVEGLVEKAYGLLEPNAIIDGA</sequence>
<dbReference type="SUPFAM" id="SSF47413">
    <property type="entry name" value="lambda repressor-like DNA-binding domains"/>
    <property type="match status" value="1"/>
</dbReference>
<dbReference type="InterPro" id="IPR041413">
    <property type="entry name" value="MLTR_LBD"/>
</dbReference>
<evidence type="ECO:0000259" key="1">
    <source>
        <dbReference type="PROSITE" id="PS50943"/>
    </source>
</evidence>
<dbReference type="EMBL" id="JAMXQS010000002">
    <property type="protein sequence ID" value="MCO6048887.1"/>
    <property type="molecule type" value="Genomic_DNA"/>
</dbReference>
<dbReference type="Pfam" id="PF13560">
    <property type="entry name" value="HTH_31"/>
    <property type="match status" value="1"/>
</dbReference>
<proteinExistence type="predicted"/>
<feature type="domain" description="HTH cro/C1-type" evidence="1">
    <location>
        <begin position="33"/>
        <end position="81"/>
    </location>
</feature>
<comment type="caution">
    <text evidence="2">The sequence shown here is derived from an EMBL/GenBank/DDBJ whole genome shotgun (WGS) entry which is preliminary data.</text>
</comment>
<dbReference type="InterPro" id="IPR001387">
    <property type="entry name" value="Cro/C1-type_HTH"/>
</dbReference>
<accession>A0ABT1C225</accession>
<dbReference type="CDD" id="cd00093">
    <property type="entry name" value="HTH_XRE"/>
    <property type="match status" value="1"/>
</dbReference>
<dbReference type="Gene3D" id="1.10.260.40">
    <property type="entry name" value="lambda repressor-like DNA-binding domains"/>
    <property type="match status" value="1"/>
</dbReference>
<name>A0ABT1C225_9HYPH</name>
<dbReference type="PANTHER" id="PTHR35010:SF2">
    <property type="entry name" value="BLL4672 PROTEIN"/>
    <property type="match status" value="1"/>
</dbReference>
<dbReference type="Pfam" id="PF17765">
    <property type="entry name" value="MLTR_LBD"/>
    <property type="match status" value="1"/>
</dbReference>
<dbReference type="SMART" id="SM00530">
    <property type="entry name" value="HTH_XRE"/>
    <property type="match status" value="1"/>
</dbReference>